<proteinExistence type="predicted"/>
<evidence type="ECO:0000313" key="2">
    <source>
        <dbReference type="Proteomes" id="UP000887013"/>
    </source>
</evidence>
<organism evidence="1 2">
    <name type="scientific">Nephila pilipes</name>
    <name type="common">Giant wood spider</name>
    <name type="synonym">Nephila maculata</name>
    <dbReference type="NCBI Taxonomy" id="299642"/>
    <lineage>
        <taxon>Eukaryota</taxon>
        <taxon>Metazoa</taxon>
        <taxon>Ecdysozoa</taxon>
        <taxon>Arthropoda</taxon>
        <taxon>Chelicerata</taxon>
        <taxon>Arachnida</taxon>
        <taxon>Araneae</taxon>
        <taxon>Araneomorphae</taxon>
        <taxon>Entelegynae</taxon>
        <taxon>Araneoidea</taxon>
        <taxon>Nephilidae</taxon>
        <taxon>Nephila</taxon>
    </lineage>
</organism>
<evidence type="ECO:0000313" key="1">
    <source>
        <dbReference type="EMBL" id="GFT20292.1"/>
    </source>
</evidence>
<dbReference type="Proteomes" id="UP000887013">
    <property type="component" value="Unassembled WGS sequence"/>
</dbReference>
<sequence length="91" mass="10423">MRIYPYTLFEYQGNVILFYGDLFEVTGICVAAPSLSTTRTMCNMCLAVSLLPRGALRVREKKAMTLHPKQNCGFFHWLLPPNYWEASGIEM</sequence>
<accession>A0A8X6TKN8</accession>
<name>A0A8X6TKN8_NEPPI</name>
<keyword evidence="2" id="KW-1185">Reference proteome</keyword>
<reference evidence="1" key="1">
    <citation type="submission" date="2020-08" db="EMBL/GenBank/DDBJ databases">
        <title>Multicomponent nature underlies the extraordinary mechanical properties of spider dragline silk.</title>
        <authorList>
            <person name="Kono N."/>
            <person name="Nakamura H."/>
            <person name="Mori M."/>
            <person name="Yoshida Y."/>
            <person name="Ohtoshi R."/>
            <person name="Malay A.D."/>
            <person name="Moran D.A.P."/>
            <person name="Tomita M."/>
            <person name="Numata K."/>
            <person name="Arakawa K."/>
        </authorList>
    </citation>
    <scope>NUCLEOTIDE SEQUENCE</scope>
</reference>
<dbReference type="AlphaFoldDB" id="A0A8X6TKN8"/>
<protein>
    <submittedName>
        <fullName evidence="1">Uncharacterized protein</fullName>
    </submittedName>
</protein>
<gene>
    <name evidence="1" type="ORF">NPIL_167821</name>
</gene>
<dbReference type="EMBL" id="BMAW01105660">
    <property type="protein sequence ID" value="GFT20292.1"/>
    <property type="molecule type" value="Genomic_DNA"/>
</dbReference>
<comment type="caution">
    <text evidence="1">The sequence shown here is derived from an EMBL/GenBank/DDBJ whole genome shotgun (WGS) entry which is preliminary data.</text>
</comment>